<dbReference type="PANTHER" id="PTHR36174">
    <property type="entry name" value="LIPID II:GLYCINE GLYCYLTRANSFERASE"/>
    <property type="match status" value="1"/>
</dbReference>
<keyword evidence="4" id="KW-0573">Peptidoglycan synthesis</keyword>
<keyword evidence="2" id="KW-0808">Transferase</keyword>
<dbReference type="Gene3D" id="3.40.630.30">
    <property type="match status" value="1"/>
</dbReference>
<dbReference type="GO" id="GO:0016755">
    <property type="term" value="F:aminoacyltransferase activity"/>
    <property type="evidence" value="ECO:0007669"/>
    <property type="project" value="InterPro"/>
</dbReference>
<dbReference type="PROSITE" id="PS51191">
    <property type="entry name" value="FEMABX"/>
    <property type="match status" value="1"/>
</dbReference>
<dbReference type="HOGENOM" id="CLU_048411_0_0_5"/>
<keyword evidence="7" id="KW-0614">Plasmid</keyword>
<comment type="similarity">
    <text evidence="1">Belongs to the FemABX family.</text>
</comment>
<name>B8IXA0_METNO</name>
<sequence length="343" mass="39592">MSAEVAVKQPHSEFDRWKTWDAFIEQRADPGFRQLSWYTSLQVARGWEQFGTVLRYGDAIIGGAMVLARSFAPGKCYYIVPDGPIFLEEDSPSEQEQVFRTVMSFIERKRQTEQRVVSHLCINPRWEHVPEFVTGFRKSSHYYGTPRDTLYIDLTSSESAILAQMKPKGRYNIRVAQRYGVSVVEDVSSKGIEDFLAVYRETFDRRRKDGRSSGYFHNLIPRLLAADRGSIFFSEYQGTRIATALVVYSGRMATYYYGGSRDVHRNVMAPYLLHFEIMRTAKSRGCLSYDLFGVTPQGAPSDGWQNFSIFKRKFGGREVRFVPTLEHIYDPAAYQEWKEAEDE</sequence>
<evidence type="ECO:0000256" key="5">
    <source>
        <dbReference type="ARBA" id="ARBA00023315"/>
    </source>
</evidence>
<dbReference type="GO" id="GO:0008360">
    <property type="term" value="P:regulation of cell shape"/>
    <property type="evidence" value="ECO:0007669"/>
    <property type="project" value="UniProtKB-KW"/>
</dbReference>
<dbReference type="Proteomes" id="UP000008207">
    <property type="component" value="Plasmid pMNOD02"/>
</dbReference>
<keyword evidence="5" id="KW-0012">Acyltransferase</keyword>
<evidence type="ECO:0000256" key="1">
    <source>
        <dbReference type="ARBA" id="ARBA00009943"/>
    </source>
</evidence>
<keyword evidence="8" id="KW-1185">Reference proteome</keyword>
<reference evidence="8" key="1">
    <citation type="submission" date="2009-01" db="EMBL/GenBank/DDBJ databases">
        <title>Complete sequence of plasmid 2 of Methylobacterium nodulans ORS 2060.</title>
        <authorList>
            <consortium name="US DOE Joint Genome Institute"/>
            <person name="Lucas S."/>
            <person name="Copeland A."/>
            <person name="Lapidus A."/>
            <person name="Glavina del Rio T."/>
            <person name="Dalin E."/>
            <person name="Tice H."/>
            <person name="Bruce D."/>
            <person name="Goodwin L."/>
            <person name="Pitluck S."/>
            <person name="Sims D."/>
            <person name="Brettin T."/>
            <person name="Detter J.C."/>
            <person name="Han C."/>
            <person name="Larimer F."/>
            <person name="Land M."/>
            <person name="Hauser L."/>
            <person name="Kyrpides N."/>
            <person name="Ivanova N."/>
            <person name="Marx C.J."/>
            <person name="Richardson P."/>
        </authorList>
    </citation>
    <scope>NUCLEOTIDE SEQUENCE [LARGE SCALE GENOMIC DNA]</scope>
    <source>
        <strain evidence="8">LMG 21967 / CNCM I-2342 / ORS 2060</strain>
        <plasmid evidence="8">Plasmid pMNOD02</plasmid>
    </source>
</reference>
<dbReference type="AlphaFoldDB" id="B8IXA0"/>
<evidence type="ECO:0000313" key="7">
    <source>
        <dbReference type="EMBL" id="ACL63141.1"/>
    </source>
</evidence>
<dbReference type="InterPro" id="IPR016181">
    <property type="entry name" value="Acyl_CoA_acyltransferase"/>
</dbReference>
<dbReference type="GO" id="GO:0009252">
    <property type="term" value="P:peptidoglycan biosynthetic process"/>
    <property type="evidence" value="ECO:0007669"/>
    <property type="project" value="UniProtKB-KW"/>
</dbReference>
<gene>
    <name evidence="7" type="ordered locus">Mnod_8162</name>
</gene>
<evidence type="ECO:0000313" key="8">
    <source>
        <dbReference type="Proteomes" id="UP000008207"/>
    </source>
</evidence>
<evidence type="ECO:0000256" key="3">
    <source>
        <dbReference type="ARBA" id="ARBA00022960"/>
    </source>
</evidence>
<proteinExistence type="inferred from homology"/>
<keyword evidence="3" id="KW-0133">Cell shape</keyword>
<dbReference type="GO" id="GO:0071555">
    <property type="term" value="P:cell wall organization"/>
    <property type="evidence" value="ECO:0007669"/>
    <property type="project" value="UniProtKB-KW"/>
</dbReference>
<accession>B8IXA0</accession>
<geneLocation type="plasmid" evidence="7 8">
    <name>pMNOD02</name>
</geneLocation>
<dbReference type="SUPFAM" id="SSF55729">
    <property type="entry name" value="Acyl-CoA N-acyltransferases (Nat)"/>
    <property type="match status" value="2"/>
</dbReference>
<dbReference type="KEGG" id="mno:Mnod_8162"/>
<dbReference type="PANTHER" id="PTHR36174:SF1">
    <property type="entry name" value="LIPID II:GLYCINE GLYCYLTRANSFERASE"/>
    <property type="match status" value="1"/>
</dbReference>
<evidence type="ECO:0000256" key="2">
    <source>
        <dbReference type="ARBA" id="ARBA00022679"/>
    </source>
</evidence>
<organism evidence="7 8">
    <name type="scientific">Methylobacterium nodulans (strain LMG 21967 / CNCM I-2342 / ORS 2060)</name>
    <dbReference type="NCBI Taxonomy" id="460265"/>
    <lineage>
        <taxon>Bacteria</taxon>
        <taxon>Pseudomonadati</taxon>
        <taxon>Pseudomonadota</taxon>
        <taxon>Alphaproteobacteria</taxon>
        <taxon>Hyphomicrobiales</taxon>
        <taxon>Methylobacteriaceae</taxon>
        <taxon>Methylobacterium</taxon>
    </lineage>
</organism>
<dbReference type="InterPro" id="IPR050644">
    <property type="entry name" value="PG_Glycine_Bridge_Synth"/>
</dbReference>
<protein>
    <submittedName>
        <fullName evidence="7">Methicillin resistance protein</fullName>
    </submittedName>
</protein>
<dbReference type="Pfam" id="PF02388">
    <property type="entry name" value="FemAB"/>
    <property type="match status" value="2"/>
</dbReference>
<dbReference type="RefSeq" id="WP_012631341.1">
    <property type="nucleotide sequence ID" value="NC_011887.1"/>
</dbReference>
<keyword evidence="6" id="KW-0961">Cell wall biogenesis/degradation</keyword>
<evidence type="ECO:0000256" key="4">
    <source>
        <dbReference type="ARBA" id="ARBA00022984"/>
    </source>
</evidence>
<dbReference type="InterPro" id="IPR003447">
    <property type="entry name" value="FEMABX"/>
</dbReference>
<evidence type="ECO:0000256" key="6">
    <source>
        <dbReference type="ARBA" id="ARBA00023316"/>
    </source>
</evidence>
<dbReference type="EMBL" id="CP001351">
    <property type="protein sequence ID" value="ACL63141.1"/>
    <property type="molecule type" value="Genomic_DNA"/>
</dbReference>
<dbReference type="OrthoDB" id="9773932at2"/>